<keyword evidence="1" id="KW-0732">Signal</keyword>
<dbReference type="GO" id="GO:0005506">
    <property type="term" value="F:iron ion binding"/>
    <property type="evidence" value="ECO:0007669"/>
    <property type="project" value="InterPro"/>
</dbReference>
<dbReference type="AlphaFoldDB" id="A0AAE0WAU1"/>
<sequence length="355" mass="39244">MMMKKLILALAIALPAAVLFAADNGAVMRDREANFKNLKKQMDIIKSAVQDAGKKQQLADAGSQIIKSAKAIPGFFPAGTKDEMDTEAKPNIWANFADFEKKAATLAMSAEEFVNAVNAGDMQKVASGFQTMGGDCKSCHKEYRERYLLPAGMRGREKYIPAERKVIYYRSFFTEFVRNRRQIGSLVPSSRFLAKKMCTGIDFHTARGIIELGPGTGVMTRELLRRMHSDCRLILIELNPVFCQLLKNEIRDSRVSIVNMPAQTIGDVCAHYGITGRVDAVVSSLPLAVIPEAEADDIFAAVQNALSSGGKYIQYQYSLKSKAGIRRFFSELRIKFCAANIPPAFIYVASNNKSV</sequence>
<dbReference type="CDD" id="cd02440">
    <property type="entry name" value="AdoMet_MTases"/>
    <property type="match status" value="1"/>
</dbReference>
<gene>
    <name evidence="3" type="ORF">CHS0354_018376</name>
</gene>
<protein>
    <recommendedName>
        <fullName evidence="2">Methyltransferase domain-containing protein</fullName>
    </recommendedName>
</protein>
<dbReference type="Proteomes" id="UP001195483">
    <property type="component" value="Unassembled WGS sequence"/>
</dbReference>
<dbReference type="SUPFAM" id="SSF53335">
    <property type="entry name" value="S-adenosyl-L-methionine-dependent methyltransferases"/>
    <property type="match status" value="1"/>
</dbReference>
<dbReference type="GO" id="GO:0020037">
    <property type="term" value="F:heme binding"/>
    <property type="evidence" value="ECO:0007669"/>
    <property type="project" value="InterPro"/>
</dbReference>
<dbReference type="InterPro" id="IPR041698">
    <property type="entry name" value="Methyltransf_25"/>
</dbReference>
<reference evidence="3" key="3">
    <citation type="submission" date="2023-05" db="EMBL/GenBank/DDBJ databases">
        <authorList>
            <person name="Smith C.H."/>
        </authorList>
    </citation>
    <scope>NUCLEOTIDE SEQUENCE</scope>
    <source>
        <strain evidence="3">CHS0354</strain>
        <tissue evidence="3">Mantle</tissue>
    </source>
</reference>
<feature type="chain" id="PRO_5041966447" description="Methyltransferase domain-containing protein" evidence="1">
    <location>
        <begin position="22"/>
        <end position="355"/>
    </location>
</feature>
<organism evidence="3 4">
    <name type="scientific">Potamilus streckersoni</name>
    <dbReference type="NCBI Taxonomy" id="2493646"/>
    <lineage>
        <taxon>Eukaryota</taxon>
        <taxon>Metazoa</taxon>
        <taxon>Spiralia</taxon>
        <taxon>Lophotrochozoa</taxon>
        <taxon>Mollusca</taxon>
        <taxon>Bivalvia</taxon>
        <taxon>Autobranchia</taxon>
        <taxon>Heteroconchia</taxon>
        <taxon>Palaeoheterodonta</taxon>
        <taxon>Unionida</taxon>
        <taxon>Unionoidea</taxon>
        <taxon>Unionidae</taxon>
        <taxon>Ambleminae</taxon>
        <taxon>Lampsilini</taxon>
        <taxon>Potamilus</taxon>
    </lineage>
</organism>
<proteinExistence type="predicted"/>
<dbReference type="Gene3D" id="1.20.120.10">
    <property type="entry name" value="Cytochrome c/b562"/>
    <property type="match status" value="1"/>
</dbReference>
<dbReference type="SUPFAM" id="SSF47175">
    <property type="entry name" value="Cytochromes"/>
    <property type="match status" value="1"/>
</dbReference>
<keyword evidence="4" id="KW-1185">Reference proteome</keyword>
<feature type="domain" description="Methyltransferase" evidence="2">
    <location>
        <begin position="209"/>
        <end position="310"/>
    </location>
</feature>
<evidence type="ECO:0000259" key="2">
    <source>
        <dbReference type="Pfam" id="PF13649"/>
    </source>
</evidence>
<dbReference type="InterPro" id="IPR029063">
    <property type="entry name" value="SAM-dependent_MTases_sf"/>
</dbReference>
<dbReference type="PROSITE" id="PS51009">
    <property type="entry name" value="CYTCII"/>
    <property type="match status" value="1"/>
</dbReference>
<dbReference type="EMBL" id="JAEAOA010001141">
    <property type="protein sequence ID" value="KAK3606782.1"/>
    <property type="molecule type" value="Genomic_DNA"/>
</dbReference>
<dbReference type="Pfam" id="PF13649">
    <property type="entry name" value="Methyltransf_25"/>
    <property type="match status" value="1"/>
</dbReference>
<dbReference type="Gene3D" id="3.40.50.150">
    <property type="entry name" value="Vaccinia Virus protein VP39"/>
    <property type="match status" value="1"/>
</dbReference>
<reference evidence="3" key="1">
    <citation type="journal article" date="2021" name="Genome Biol. Evol.">
        <title>A High-Quality Reference Genome for a Parasitic Bivalve with Doubly Uniparental Inheritance (Bivalvia: Unionida).</title>
        <authorList>
            <person name="Smith C.H."/>
        </authorList>
    </citation>
    <scope>NUCLEOTIDE SEQUENCE</scope>
    <source>
        <strain evidence="3">CHS0354</strain>
    </source>
</reference>
<comment type="caution">
    <text evidence="3">The sequence shown here is derived from an EMBL/GenBank/DDBJ whole genome shotgun (WGS) entry which is preliminary data.</text>
</comment>
<dbReference type="InterPro" id="IPR002321">
    <property type="entry name" value="Cyt_c_II"/>
</dbReference>
<evidence type="ECO:0000313" key="4">
    <source>
        <dbReference type="Proteomes" id="UP001195483"/>
    </source>
</evidence>
<feature type="signal peptide" evidence="1">
    <location>
        <begin position="1"/>
        <end position="21"/>
    </location>
</feature>
<evidence type="ECO:0000313" key="3">
    <source>
        <dbReference type="EMBL" id="KAK3606782.1"/>
    </source>
</evidence>
<name>A0AAE0WAU1_9BIVA</name>
<dbReference type="Pfam" id="PF01322">
    <property type="entry name" value="Cytochrom_C_2"/>
    <property type="match status" value="1"/>
</dbReference>
<reference evidence="3" key="2">
    <citation type="journal article" date="2021" name="Genome Biol. Evol.">
        <title>Developing a high-quality reference genome for a parasitic bivalve with doubly uniparental inheritance (Bivalvia: Unionida).</title>
        <authorList>
            <person name="Smith C.H."/>
        </authorList>
    </citation>
    <scope>NUCLEOTIDE SEQUENCE</scope>
    <source>
        <strain evidence="3">CHS0354</strain>
        <tissue evidence="3">Mantle</tissue>
    </source>
</reference>
<dbReference type="InterPro" id="IPR010980">
    <property type="entry name" value="Cyt_c/b562"/>
</dbReference>
<accession>A0AAE0WAU1</accession>
<dbReference type="GO" id="GO:0009055">
    <property type="term" value="F:electron transfer activity"/>
    <property type="evidence" value="ECO:0007669"/>
    <property type="project" value="InterPro"/>
</dbReference>
<dbReference type="GO" id="GO:0022900">
    <property type="term" value="P:electron transport chain"/>
    <property type="evidence" value="ECO:0007669"/>
    <property type="project" value="InterPro"/>
</dbReference>
<evidence type="ECO:0000256" key="1">
    <source>
        <dbReference type="SAM" id="SignalP"/>
    </source>
</evidence>